<evidence type="ECO:0000256" key="1">
    <source>
        <dbReference type="SAM" id="MobiDB-lite"/>
    </source>
</evidence>
<accession>Q2G6U7</accession>
<dbReference type="HOGENOM" id="CLU_1516393_0_0_5"/>
<evidence type="ECO:0000313" key="2">
    <source>
        <dbReference type="EMBL" id="ABD26426.1"/>
    </source>
</evidence>
<dbReference type="KEGG" id="nar:Saro_1986"/>
<feature type="region of interest" description="Disordered" evidence="1">
    <location>
        <begin position="105"/>
        <end position="135"/>
    </location>
</feature>
<reference evidence="3" key="1">
    <citation type="submission" date="2006-01" db="EMBL/GenBank/DDBJ databases">
        <title>Complete sequence of Novosphingobium aromaticivorans DSM 12444.</title>
        <authorList>
            <consortium name="US DOE Joint Genome Institute"/>
            <person name="Copeland A."/>
            <person name="Lucas S."/>
            <person name="Lapidus A."/>
            <person name="Barry K."/>
            <person name="Detter J.C."/>
            <person name="Glavina T."/>
            <person name="Hammon N."/>
            <person name="Israni S."/>
            <person name="Pitluck S."/>
            <person name="Chain P."/>
            <person name="Malfatti S."/>
            <person name="Shin M."/>
            <person name="Vergez L."/>
            <person name="Schmutz J."/>
            <person name="Larimer F."/>
            <person name="Land M."/>
            <person name="Kyrpides N."/>
            <person name="Ivanova N."/>
            <person name="Fredrickson J."/>
            <person name="Balkwill D."/>
            <person name="Romine M.F."/>
            <person name="Richardson P."/>
        </authorList>
    </citation>
    <scope>NUCLEOTIDE SEQUENCE [LARGE SCALE GENOMIC DNA]</scope>
    <source>
        <strain evidence="3">ATCC 700278 / DSM 12444 / CCUG 56034 / CIP 105152 / NBRC 16084 / F199</strain>
    </source>
</reference>
<dbReference type="Proteomes" id="UP000009134">
    <property type="component" value="Chromosome"/>
</dbReference>
<sequence length="177" mass="18448">MKAADPTAEQCVQHGRVEGIGKAQAGPEALALLDDRAPRLKAGKGQPDLRSRQRGLQTVNTGHVAGKLVDPDFRPQDATAVTGDDLGLAAQRLGRRLMAISIAIKPHLPSPLPSGSRSKDGRQSNTFSPPGKVPAGCVFLHRPVAMAGYRTGSGADIAAFPDTSGFAPSPRIMNAAQ</sequence>
<organism evidence="2 3">
    <name type="scientific">Novosphingobium aromaticivorans (strain ATCC 700278 / DSM 12444 / CCUG 56034 / CIP 105152 / NBRC 16084 / F199)</name>
    <dbReference type="NCBI Taxonomy" id="279238"/>
    <lineage>
        <taxon>Bacteria</taxon>
        <taxon>Pseudomonadati</taxon>
        <taxon>Pseudomonadota</taxon>
        <taxon>Alphaproteobacteria</taxon>
        <taxon>Sphingomonadales</taxon>
        <taxon>Sphingomonadaceae</taxon>
        <taxon>Novosphingobium</taxon>
    </lineage>
</organism>
<gene>
    <name evidence="2" type="ordered locus">Saro_1986</name>
</gene>
<proteinExistence type="predicted"/>
<evidence type="ECO:0000313" key="3">
    <source>
        <dbReference type="Proteomes" id="UP000009134"/>
    </source>
</evidence>
<keyword evidence="3" id="KW-1185">Reference proteome</keyword>
<dbReference type="AlphaFoldDB" id="Q2G6U7"/>
<name>Q2G6U7_NOVAD</name>
<dbReference type="EMBL" id="CP000248">
    <property type="protein sequence ID" value="ABD26426.1"/>
    <property type="molecule type" value="Genomic_DNA"/>
</dbReference>
<protein>
    <submittedName>
        <fullName evidence="2">Uncharacterized protein</fullName>
    </submittedName>
</protein>